<name>R9UPG4_9BACL</name>
<evidence type="ECO:0000256" key="5">
    <source>
        <dbReference type="ARBA" id="ARBA00022989"/>
    </source>
</evidence>
<dbReference type="HOGENOM" id="CLU_046113_1_2_9"/>
<feature type="transmembrane region" description="Helical" evidence="7">
    <location>
        <begin position="59"/>
        <end position="77"/>
    </location>
</feature>
<dbReference type="PANTHER" id="PTHR30151:SF38">
    <property type="entry name" value="ALIPHATIC SULFONATES TRANSPORT PERMEASE PROTEIN SSUC-RELATED"/>
    <property type="match status" value="1"/>
</dbReference>
<dbReference type="Proteomes" id="UP000007392">
    <property type="component" value="Chromosome"/>
</dbReference>
<dbReference type="EMBL" id="CP003422">
    <property type="protein sequence ID" value="AGN70515.1"/>
    <property type="molecule type" value="Genomic_DNA"/>
</dbReference>
<dbReference type="PANTHER" id="PTHR30151">
    <property type="entry name" value="ALKANE SULFONATE ABC TRANSPORTER-RELATED, MEMBRANE SUBUNIT"/>
    <property type="match status" value="1"/>
</dbReference>
<feature type="transmembrane region" description="Helical" evidence="7">
    <location>
        <begin position="230"/>
        <end position="252"/>
    </location>
</feature>
<sequence length="307" mass="34417">MFFALPVSFFMRRHRKSKTHLLKTKGREPMASPISMTKKITARAEHRTEYRRSSSQWRLFVRGAVLPVFILVVWQLLSSAGLISGQMFSSPSLILKQYAELIRTGELLHHLRISMVRASLGFVLGGGCGLLLGLFVGMYRSVEETVNPSVQMLRTVPLLALTPLFIMWFGFGELSKVLLISLGAFFPLYVNTFLGIRNVDAKLFDVGRVLEFSRFDQMTKLVLPAALPNILLGVRLSLSIAWLCLVTAELLGSDTGVGFMIQDARAFMQTDVVFVGITLFALVGKLSDSVVRYLEGRMLRWQDSYKG</sequence>
<feature type="transmembrane region" description="Helical" evidence="7">
    <location>
        <begin position="272"/>
        <end position="294"/>
    </location>
</feature>
<evidence type="ECO:0000313" key="9">
    <source>
        <dbReference type="EMBL" id="AGN70515.1"/>
    </source>
</evidence>
<keyword evidence="5 7" id="KW-1133">Transmembrane helix</keyword>
<dbReference type="CDD" id="cd06261">
    <property type="entry name" value="TM_PBP2"/>
    <property type="match status" value="1"/>
</dbReference>
<comment type="subcellular location">
    <subcellularLocation>
        <location evidence="1 7">Cell membrane</location>
        <topology evidence="1 7">Multi-pass membrane protein</topology>
    </subcellularLocation>
</comment>
<evidence type="ECO:0000259" key="8">
    <source>
        <dbReference type="PROSITE" id="PS50928"/>
    </source>
</evidence>
<dbReference type="SUPFAM" id="SSF161098">
    <property type="entry name" value="MetI-like"/>
    <property type="match status" value="1"/>
</dbReference>
<protein>
    <submittedName>
        <fullName evidence="9">Sulfonate ABC transporter permease</fullName>
    </submittedName>
</protein>
<evidence type="ECO:0000313" key="10">
    <source>
        <dbReference type="Proteomes" id="UP000007392"/>
    </source>
</evidence>
<evidence type="ECO:0000256" key="6">
    <source>
        <dbReference type="ARBA" id="ARBA00023136"/>
    </source>
</evidence>
<keyword evidence="6 7" id="KW-0472">Membrane</keyword>
<feature type="transmembrane region" description="Helical" evidence="7">
    <location>
        <begin position="118"/>
        <end position="139"/>
    </location>
</feature>
<accession>R9UPG4</accession>
<evidence type="ECO:0000256" key="7">
    <source>
        <dbReference type="RuleBase" id="RU363032"/>
    </source>
</evidence>
<gene>
    <name evidence="9" type="ORF">B2K_39685</name>
</gene>
<dbReference type="GO" id="GO:0005886">
    <property type="term" value="C:plasma membrane"/>
    <property type="evidence" value="ECO:0007669"/>
    <property type="project" value="UniProtKB-SubCell"/>
</dbReference>
<dbReference type="Gene3D" id="1.10.3720.10">
    <property type="entry name" value="MetI-like"/>
    <property type="match status" value="1"/>
</dbReference>
<dbReference type="Pfam" id="PF00528">
    <property type="entry name" value="BPD_transp_1"/>
    <property type="match status" value="1"/>
</dbReference>
<evidence type="ECO:0000256" key="2">
    <source>
        <dbReference type="ARBA" id="ARBA00022448"/>
    </source>
</evidence>
<evidence type="ECO:0000256" key="3">
    <source>
        <dbReference type="ARBA" id="ARBA00022475"/>
    </source>
</evidence>
<dbReference type="InterPro" id="IPR000515">
    <property type="entry name" value="MetI-like"/>
</dbReference>
<keyword evidence="3" id="KW-1003">Cell membrane</keyword>
<feature type="domain" description="ABC transmembrane type-1" evidence="8">
    <location>
        <begin position="111"/>
        <end position="291"/>
    </location>
</feature>
<evidence type="ECO:0000256" key="4">
    <source>
        <dbReference type="ARBA" id="ARBA00022692"/>
    </source>
</evidence>
<dbReference type="InterPro" id="IPR035906">
    <property type="entry name" value="MetI-like_sf"/>
</dbReference>
<feature type="transmembrane region" description="Helical" evidence="7">
    <location>
        <begin position="177"/>
        <end position="196"/>
    </location>
</feature>
<dbReference type="KEGG" id="pmw:B2K_39685"/>
<evidence type="ECO:0000256" key="1">
    <source>
        <dbReference type="ARBA" id="ARBA00004651"/>
    </source>
</evidence>
<keyword evidence="4 7" id="KW-0812">Transmembrane</keyword>
<proteinExistence type="inferred from homology"/>
<dbReference type="GO" id="GO:0042918">
    <property type="term" value="P:alkanesulfonate transmembrane transport"/>
    <property type="evidence" value="ECO:0007669"/>
    <property type="project" value="UniProtKB-ARBA"/>
</dbReference>
<dbReference type="PROSITE" id="PS50928">
    <property type="entry name" value="ABC_TM1"/>
    <property type="match status" value="1"/>
</dbReference>
<dbReference type="FunFam" id="1.10.3720.10:FF:000003">
    <property type="entry name" value="Aliphatic sulfonate ABC transporter permease"/>
    <property type="match status" value="1"/>
</dbReference>
<comment type="similarity">
    <text evidence="7">Belongs to the binding-protein-dependent transport system permease family.</text>
</comment>
<dbReference type="AlphaFoldDB" id="R9UPG4"/>
<keyword evidence="2 7" id="KW-0813">Transport</keyword>
<feature type="transmembrane region" description="Helical" evidence="7">
    <location>
        <begin position="151"/>
        <end position="171"/>
    </location>
</feature>
<organism evidence="9 10">
    <name type="scientific">Paenibacillus mucilaginosus K02</name>
    <dbReference type="NCBI Taxonomy" id="997761"/>
    <lineage>
        <taxon>Bacteria</taxon>
        <taxon>Bacillati</taxon>
        <taxon>Bacillota</taxon>
        <taxon>Bacilli</taxon>
        <taxon>Bacillales</taxon>
        <taxon>Paenibacillaceae</taxon>
        <taxon>Paenibacillus</taxon>
    </lineage>
</organism>
<reference evidence="9 10" key="1">
    <citation type="submission" date="2013-06" db="EMBL/GenBank/DDBJ databases">
        <title>Complete genome sequence of Paenibacillus mucilaginosus K02.</title>
        <authorList>
            <person name="Xiao B."/>
            <person name="Sun L."/>
            <person name="Xiao L."/>
            <person name="Lian B."/>
        </authorList>
    </citation>
    <scope>NUCLEOTIDE SEQUENCE [LARGE SCALE GENOMIC DNA]</scope>
    <source>
        <strain evidence="9 10">K02</strain>
    </source>
</reference>